<dbReference type="Pfam" id="PF00435">
    <property type="entry name" value="Spectrin"/>
    <property type="match status" value="2"/>
</dbReference>
<dbReference type="InterPro" id="IPR002048">
    <property type="entry name" value="EF_hand_dom"/>
</dbReference>
<dbReference type="FunFam" id="1.10.418.10:FF:000005">
    <property type="entry name" value="Actinin alpha 4"/>
    <property type="match status" value="1"/>
</dbReference>
<dbReference type="CDD" id="cd21214">
    <property type="entry name" value="CH_ACTN_rpt1"/>
    <property type="match status" value="1"/>
</dbReference>
<evidence type="ECO:0000256" key="1">
    <source>
        <dbReference type="ARBA" id="ARBA00010255"/>
    </source>
</evidence>
<protein>
    <recommendedName>
        <fullName evidence="11">Spectrin repeat-containing domain protein</fullName>
    </recommendedName>
</protein>
<dbReference type="Gene3D" id="1.10.238.10">
    <property type="entry name" value="EF-hand"/>
    <property type="match status" value="2"/>
</dbReference>
<gene>
    <name evidence="9" type="ORF">DICVIV_04559</name>
</gene>
<dbReference type="CDD" id="cd00051">
    <property type="entry name" value="EFh"/>
    <property type="match status" value="1"/>
</dbReference>
<feature type="domain" description="EF-hand" evidence="8">
    <location>
        <begin position="771"/>
        <end position="805"/>
    </location>
</feature>
<evidence type="ECO:0000259" key="8">
    <source>
        <dbReference type="PROSITE" id="PS50222"/>
    </source>
</evidence>
<evidence type="ECO:0000256" key="2">
    <source>
        <dbReference type="ARBA" id="ARBA00022723"/>
    </source>
</evidence>
<evidence type="ECO:0000256" key="4">
    <source>
        <dbReference type="ARBA" id="ARBA00022837"/>
    </source>
</evidence>
<comment type="similarity">
    <text evidence="1">Belongs to the alpha-actinin family.</text>
</comment>
<reference evidence="9 10" key="1">
    <citation type="submission" date="2013-11" db="EMBL/GenBank/DDBJ databases">
        <title>Draft genome of the bovine lungworm Dictyocaulus viviparus.</title>
        <authorList>
            <person name="Mitreva M."/>
        </authorList>
    </citation>
    <scope>NUCLEOTIDE SEQUENCE [LARGE SCALE GENOMIC DNA]</scope>
    <source>
        <strain evidence="9 10">HannoverDv2000</strain>
    </source>
</reference>
<keyword evidence="10" id="KW-1185">Reference proteome</keyword>
<dbReference type="SUPFAM" id="SSF47576">
    <property type="entry name" value="Calponin-homology domain, CH-domain"/>
    <property type="match status" value="2"/>
</dbReference>
<evidence type="ECO:0008006" key="11">
    <source>
        <dbReference type="Google" id="ProtNLM"/>
    </source>
</evidence>
<dbReference type="SUPFAM" id="SSF47473">
    <property type="entry name" value="EF-hand"/>
    <property type="match status" value="2"/>
</dbReference>
<dbReference type="InterPro" id="IPR018159">
    <property type="entry name" value="Spectrin/alpha-actinin"/>
</dbReference>
<proteinExistence type="inferred from homology"/>
<dbReference type="InterPro" id="IPR014837">
    <property type="entry name" value="EF-hand_Ca_insen"/>
</dbReference>
<evidence type="ECO:0000313" key="9">
    <source>
        <dbReference type="EMBL" id="KJH49295.1"/>
    </source>
</evidence>
<dbReference type="FunFam" id="1.20.58.60:FF:000005">
    <property type="entry name" value="Actinin alpha 1"/>
    <property type="match status" value="1"/>
</dbReference>
<dbReference type="STRING" id="29172.A0A0D8XXU2"/>
<dbReference type="GO" id="GO:0003779">
    <property type="term" value="F:actin binding"/>
    <property type="evidence" value="ECO:0007669"/>
    <property type="project" value="UniProtKB-KW"/>
</dbReference>
<evidence type="ECO:0000256" key="6">
    <source>
        <dbReference type="SAM" id="MobiDB-lite"/>
    </source>
</evidence>
<dbReference type="Gene3D" id="1.20.58.60">
    <property type="match status" value="4"/>
</dbReference>
<dbReference type="InterPro" id="IPR011992">
    <property type="entry name" value="EF-hand-dom_pair"/>
</dbReference>
<dbReference type="SMART" id="SM00033">
    <property type="entry name" value="CH"/>
    <property type="match status" value="2"/>
</dbReference>
<feature type="domain" description="Calponin-homology (CH)" evidence="7">
    <location>
        <begin position="44"/>
        <end position="148"/>
    </location>
</feature>
<dbReference type="InterPro" id="IPR002017">
    <property type="entry name" value="Spectrin_repeat"/>
</dbReference>
<dbReference type="Proteomes" id="UP000053766">
    <property type="component" value="Unassembled WGS sequence"/>
</dbReference>
<dbReference type="Gene3D" id="1.10.418.10">
    <property type="entry name" value="Calponin-like domain"/>
    <property type="match status" value="3"/>
</dbReference>
<evidence type="ECO:0000313" key="10">
    <source>
        <dbReference type="Proteomes" id="UP000053766"/>
    </source>
</evidence>
<sequence>MVDYYASPPTFHQQQSQQHMSGYDYTQQEEEWDREGLLDPAWEKQQKKTFTAWCNSHLRKAGTSIDLIEEDFRNGLKLMLLLEVISGEPLPRPDRGKMRFHKIANVNKALEYIESKGVKLVSIGAEEIVDGNVKMTLGLIWTIILRFAIQDINVEELSARDGLLLWCQRKTAPYNNVNVQNFHTSWKDGLAFCALIHRHRPDLLDYYQLHKGEPLHNLNLAFDIAEKHLDIPRIPDLLDYYQLHKGEPLHNLNLAFDIAEKHLDIPRMLDAEDTAYNPDEKSIMTYVSCFYHAFRNAPEVRTLPPPSRSIPIQPERDWRKDAETAANRICRVLKVNQENEKMMEDYEHLASDVNKGRLETLFNTLQTRLRLSNRPAFLPRDGHLVKDINSAWKNLEDSEKGFEEWLLSEIMRLERLEHLAEKFRRKCTLHEEWSLGKEEALRSQDWKSCGLYKIKALRKRHEAFESDLGAHQDRVEQIALIARELNNLRYQDIAPINARCQSICSQWDRLGQLATQRRSALQEAERVAELLDAFYLDFAKRAAPFNNWLDGAREDLADFVIVHEMSEIEELCSAHDKFKSTLGDADKEFVSISGIEQEIERLVETHGFDRELLRNPYTDLVASVIRRKWSEVQQAVPRRDAQLQTELRRQQNNERLRTVFAEKANQIGPWLERELEQVLAIGLGGRGRLEDAIHQLRGIYQEAHSHKPNLDELERIHQDMQENFVFENRKSHYSMESLRVGWESLITNINRTMSELENQVLMRDSKGITEEQINEYRASFNHFDKDRQGLDPEQLRSCLISIGYNIRPGREGDVDLHRILSHVDPNRVGRVPFDAFLDFMTAETADSDTVEQMIDSFRILAAGKPFITSDELRRELPADQAAYCMQRMAPSNDPQAPPGSFDYVTFSRSLYSSQ</sequence>
<dbReference type="FunFam" id="1.10.238.10:FF:000004">
    <property type="entry name" value="Actinin alpha 1"/>
    <property type="match status" value="1"/>
</dbReference>
<dbReference type="Pfam" id="PF08726">
    <property type="entry name" value="EFhand_Ca_insen"/>
    <property type="match status" value="1"/>
</dbReference>
<dbReference type="AlphaFoldDB" id="A0A0D8XXU2"/>
<keyword evidence="2" id="KW-0479">Metal-binding</keyword>
<keyword evidence="5" id="KW-0009">Actin-binding</keyword>
<dbReference type="FunFam" id="1.20.58.60:FF:000004">
    <property type="entry name" value="Actinin alpha 1"/>
    <property type="match status" value="1"/>
</dbReference>
<evidence type="ECO:0000256" key="3">
    <source>
        <dbReference type="ARBA" id="ARBA00022737"/>
    </source>
</evidence>
<accession>A0A0D8XXU2</accession>
<dbReference type="OrthoDB" id="10017054at2759"/>
<name>A0A0D8XXU2_DICVI</name>
<reference evidence="10" key="2">
    <citation type="journal article" date="2016" name="Sci. Rep.">
        <title>Dictyocaulus viviparus genome, variome and transcriptome elucidate lungworm biology and support future intervention.</title>
        <authorList>
            <person name="McNulty S.N."/>
            <person name="Strube C."/>
            <person name="Rosa B.A."/>
            <person name="Martin J.C."/>
            <person name="Tyagi R."/>
            <person name="Choi Y.J."/>
            <person name="Wang Q."/>
            <person name="Hallsworth Pepin K."/>
            <person name="Zhang X."/>
            <person name="Ozersky P."/>
            <person name="Wilson R.K."/>
            <person name="Sternberg P.W."/>
            <person name="Gasser R.B."/>
            <person name="Mitreva M."/>
        </authorList>
    </citation>
    <scope>NUCLEOTIDE SEQUENCE [LARGE SCALE GENOMIC DNA]</scope>
    <source>
        <strain evidence="10">HannoverDv2000</strain>
    </source>
</reference>
<feature type="compositionally biased region" description="Polar residues" evidence="6">
    <location>
        <begin position="10"/>
        <end position="23"/>
    </location>
</feature>
<dbReference type="InterPro" id="IPR001715">
    <property type="entry name" value="CH_dom"/>
</dbReference>
<dbReference type="SMART" id="SM01184">
    <property type="entry name" value="efhand_Ca_insen"/>
    <property type="match status" value="1"/>
</dbReference>
<dbReference type="SUPFAM" id="SSF46966">
    <property type="entry name" value="Spectrin repeat"/>
    <property type="match status" value="4"/>
</dbReference>
<dbReference type="PROSITE" id="PS00020">
    <property type="entry name" value="ACTININ_2"/>
    <property type="match status" value="1"/>
</dbReference>
<dbReference type="GO" id="GO:0005509">
    <property type="term" value="F:calcium ion binding"/>
    <property type="evidence" value="ECO:0007669"/>
    <property type="project" value="InterPro"/>
</dbReference>
<dbReference type="PANTHER" id="PTHR11915">
    <property type="entry name" value="SPECTRIN/FILAMIN RELATED CYTOSKELETAL PROTEIN"/>
    <property type="match status" value="1"/>
</dbReference>
<keyword evidence="4" id="KW-0106">Calcium</keyword>
<feature type="domain" description="Calponin-homology (CH)" evidence="7">
    <location>
        <begin position="157"/>
        <end position="295"/>
    </location>
</feature>
<evidence type="ECO:0000259" key="7">
    <source>
        <dbReference type="PROSITE" id="PS50021"/>
    </source>
</evidence>
<dbReference type="PROSITE" id="PS00019">
    <property type="entry name" value="ACTININ_1"/>
    <property type="match status" value="1"/>
</dbReference>
<dbReference type="PROSITE" id="PS50222">
    <property type="entry name" value="EF_HAND_2"/>
    <property type="match status" value="1"/>
</dbReference>
<evidence type="ECO:0000256" key="5">
    <source>
        <dbReference type="ARBA" id="ARBA00023203"/>
    </source>
</evidence>
<dbReference type="InterPro" id="IPR036872">
    <property type="entry name" value="CH_dom_sf"/>
</dbReference>
<keyword evidence="3" id="KW-0677">Repeat</keyword>
<dbReference type="SMART" id="SM00150">
    <property type="entry name" value="SPEC"/>
    <property type="match status" value="2"/>
</dbReference>
<feature type="region of interest" description="Disordered" evidence="6">
    <location>
        <begin position="1"/>
        <end position="23"/>
    </location>
</feature>
<dbReference type="PROSITE" id="PS50021">
    <property type="entry name" value="CH"/>
    <property type="match status" value="2"/>
</dbReference>
<organism evidence="9 10">
    <name type="scientific">Dictyocaulus viviparus</name>
    <name type="common">Bovine lungworm</name>
    <dbReference type="NCBI Taxonomy" id="29172"/>
    <lineage>
        <taxon>Eukaryota</taxon>
        <taxon>Metazoa</taxon>
        <taxon>Ecdysozoa</taxon>
        <taxon>Nematoda</taxon>
        <taxon>Chromadorea</taxon>
        <taxon>Rhabditida</taxon>
        <taxon>Rhabditina</taxon>
        <taxon>Rhabditomorpha</taxon>
        <taxon>Strongyloidea</taxon>
        <taxon>Metastrongylidae</taxon>
        <taxon>Dictyocaulus</taxon>
    </lineage>
</organism>
<dbReference type="EMBL" id="KN716239">
    <property type="protein sequence ID" value="KJH49295.1"/>
    <property type="molecule type" value="Genomic_DNA"/>
</dbReference>
<dbReference type="CDD" id="cd21216">
    <property type="entry name" value="CH_ACTN_rpt2"/>
    <property type="match status" value="1"/>
</dbReference>
<dbReference type="FunFam" id="1.10.418.10:FF:000001">
    <property type="entry name" value="Actinin alpha 1"/>
    <property type="match status" value="1"/>
</dbReference>
<dbReference type="InterPro" id="IPR001589">
    <property type="entry name" value="Actinin_actin-bd_CS"/>
</dbReference>
<dbReference type="CDD" id="cd00176">
    <property type="entry name" value="SPEC"/>
    <property type="match status" value="1"/>
</dbReference>
<dbReference type="Pfam" id="PF00307">
    <property type="entry name" value="CH"/>
    <property type="match status" value="3"/>
</dbReference>